<dbReference type="PANTHER" id="PTHR36503:SF2">
    <property type="entry name" value="BLR2408 PROTEIN"/>
    <property type="match status" value="1"/>
</dbReference>
<dbReference type="SUPFAM" id="SSF54593">
    <property type="entry name" value="Glyoxalase/Bleomycin resistance protein/Dihydroxybiphenyl dioxygenase"/>
    <property type="match status" value="1"/>
</dbReference>
<evidence type="ECO:0000259" key="1">
    <source>
        <dbReference type="PROSITE" id="PS51819"/>
    </source>
</evidence>
<dbReference type="Gene3D" id="3.10.180.10">
    <property type="entry name" value="2,3-Dihydroxybiphenyl 1,2-Dioxygenase, domain 1"/>
    <property type="match status" value="1"/>
</dbReference>
<evidence type="ECO:0000313" key="3">
    <source>
        <dbReference type="Proteomes" id="UP000181917"/>
    </source>
</evidence>
<proteinExistence type="predicted"/>
<keyword evidence="3" id="KW-1185">Reference proteome</keyword>
<dbReference type="PANTHER" id="PTHR36503">
    <property type="entry name" value="BLR2520 PROTEIN"/>
    <property type="match status" value="1"/>
</dbReference>
<dbReference type="PROSITE" id="PS51819">
    <property type="entry name" value="VOC"/>
    <property type="match status" value="1"/>
</dbReference>
<dbReference type="InterPro" id="IPR004360">
    <property type="entry name" value="Glyas_Fos-R_dOase_dom"/>
</dbReference>
<name>A0A1H1DDS7_9MICC</name>
<reference evidence="2 3" key="1">
    <citation type="submission" date="2016-10" db="EMBL/GenBank/DDBJ databases">
        <authorList>
            <person name="de Groot N.N."/>
        </authorList>
    </citation>
    <scope>NUCLEOTIDE SEQUENCE [LARGE SCALE GENOMIC DNA]</scope>
    <source>
        <strain evidence="2 3">DSM 20117</strain>
    </source>
</reference>
<dbReference type="KEGG" id="acry:AC20117_05495"/>
<dbReference type="Proteomes" id="UP000181917">
    <property type="component" value="Unassembled WGS sequence"/>
</dbReference>
<sequence>MDRMIFANLPVSDLQKATDFYLGLGFTLNPDFSSDDGSCIVISDTIFVMLLKQDFFSGFLADGSTPHLGSNAKEVLNCLTASSAEEVDDLVAKAQASGGSVYLPAKESMPGMYGASIADPDGHVWELLWMSQDAVAEHEHQEARAAQA</sequence>
<accession>A0A1H1DDS7</accession>
<dbReference type="InterPro" id="IPR029068">
    <property type="entry name" value="Glyas_Bleomycin-R_OHBP_Dase"/>
</dbReference>
<dbReference type="OrthoDB" id="4265398at2"/>
<dbReference type="Pfam" id="PF00903">
    <property type="entry name" value="Glyoxalase"/>
    <property type="match status" value="1"/>
</dbReference>
<dbReference type="RefSeq" id="WP_074700590.1">
    <property type="nucleotide sequence ID" value="NZ_CP018863.1"/>
</dbReference>
<dbReference type="STRING" id="37928.SAMN04489742_2386"/>
<gene>
    <name evidence="2" type="ORF">SAMN04489742_2386</name>
</gene>
<evidence type="ECO:0000313" key="2">
    <source>
        <dbReference type="EMBL" id="SDQ74399.1"/>
    </source>
</evidence>
<dbReference type="EMBL" id="FNKH01000002">
    <property type="protein sequence ID" value="SDQ74399.1"/>
    <property type="molecule type" value="Genomic_DNA"/>
</dbReference>
<organism evidence="2 3">
    <name type="scientific">Crystallibacter crystallopoietes</name>
    <dbReference type="NCBI Taxonomy" id="37928"/>
    <lineage>
        <taxon>Bacteria</taxon>
        <taxon>Bacillati</taxon>
        <taxon>Actinomycetota</taxon>
        <taxon>Actinomycetes</taxon>
        <taxon>Micrococcales</taxon>
        <taxon>Micrococcaceae</taxon>
        <taxon>Crystallibacter</taxon>
    </lineage>
</organism>
<dbReference type="InterPro" id="IPR037523">
    <property type="entry name" value="VOC_core"/>
</dbReference>
<dbReference type="AlphaFoldDB" id="A0A1H1DDS7"/>
<feature type="domain" description="VOC" evidence="1">
    <location>
        <begin position="3"/>
        <end position="130"/>
    </location>
</feature>
<protein>
    <recommendedName>
        <fullName evidence="1">VOC domain-containing protein</fullName>
    </recommendedName>
</protein>